<dbReference type="EMBL" id="JABFOQ010000008">
    <property type="protein sequence ID" value="NOJ75277.1"/>
    <property type="molecule type" value="Genomic_DNA"/>
</dbReference>
<accession>A0ABX1WKR6</accession>
<dbReference type="RefSeq" id="WP_171622596.1">
    <property type="nucleotide sequence ID" value="NZ_CP053698.1"/>
</dbReference>
<name>A0ABX1WKR6_9FLAO</name>
<reference evidence="1 2" key="1">
    <citation type="submission" date="2020-05" db="EMBL/GenBank/DDBJ databases">
        <title>Tigecycline resistant gene in Empedobacter stercoris.</title>
        <authorList>
            <person name="Chen Y."/>
            <person name="Cheng Y."/>
            <person name="Zhou K."/>
        </authorList>
    </citation>
    <scope>NUCLEOTIDE SEQUENCE [LARGE SCALE GENOMIC DNA]</scope>
    <source>
        <strain evidence="1 2">ES202</strain>
    </source>
</reference>
<comment type="caution">
    <text evidence="1">The sequence shown here is derived from an EMBL/GenBank/DDBJ whole genome shotgun (WGS) entry which is preliminary data.</text>
</comment>
<sequence>MKNFWLIIPLLFSSLVFSQTKKKDNEKPNLTVVDAKTMPVYFGCENLKEKSELQACLSKNLSEDIQAQIAYFSNIADYLHIESVQSKIGFIINEEGRFSEVNIDGANPIFNSVAHASLVLLNNKMDRNNLKIEPARDHKNKAVRMRYNLPLRFMLEEQNNEFEKFPSANRVLFTLKTSEEEIEVRIDKDFNLKTYGKAGNREYYLGRFSNLFEMAAVDPYATAFDAAFKSGVIDITKGIIEDKEYKLQIKNFFDNDPSAQVLITVVREENGTWAEYYEYKTKKEFNQSKFASLTYR</sequence>
<organism evidence="1 2">
    <name type="scientific">Empedobacter stercoris</name>
    <dbReference type="NCBI Taxonomy" id="1628248"/>
    <lineage>
        <taxon>Bacteria</taxon>
        <taxon>Pseudomonadati</taxon>
        <taxon>Bacteroidota</taxon>
        <taxon>Flavobacteriia</taxon>
        <taxon>Flavobacteriales</taxon>
        <taxon>Weeksellaceae</taxon>
        <taxon>Empedobacter</taxon>
    </lineage>
</organism>
<proteinExistence type="predicted"/>
<evidence type="ECO:0000313" key="1">
    <source>
        <dbReference type="EMBL" id="NOJ75277.1"/>
    </source>
</evidence>
<evidence type="ECO:0000313" key="2">
    <source>
        <dbReference type="Proteomes" id="UP000580344"/>
    </source>
</evidence>
<dbReference type="Proteomes" id="UP000580344">
    <property type="component" value="Unassembled WGS sequence"/>
</dbReference>
<keyword evidence="2" id="KW-1185">Reference proteome</keyword>
<gene>
    <name evidence="1" type="ORF">HMH06_05400</name>
</gene>
<evidence type="ECO:0008006" key="3">
    <source>
        <dbReference type="Google" id="ProtNLM"/>
    </source>
</evidence>
<protein>
    <recommendedName>
        <fullName evidence="3">TonB C-terminal domain-containing protein</fullName>
    </recommendedName>
</protein>